<evidence type="ECO:0000313" key="1">
    <source>
        <dbReference type="EMBL" id="MCA5006154.1"/>
    </source>
</evidence>
<dbReference type="Proteomes" id="UP001165302">
    <property type="component" value="Unassembled WGS sequence"/>
</dbReference>
<name>A0ABS7Z7L8_9SPHI</name>
<dbReference type="InterPro" id="IPR022298">
    <property type="entry name" value="Conjug_transposon_TraN"/>
</dbReference>
<protein>
    <submittedName>
        <fullName evidence="1">Conjugative transposon protein TraN</fullName>
    </submittedName>
</protein>
<dbReference type="NCBIfam" id="TIGR03780">
    <property type="entry name" value="Bac_Flav_CT_N"/>
    <property type="match status" value="1"/>
</dbReference>
<keyword evidence="2" id="KW-1185">Reference proteome</keyword>
<accession>A0ABS7Z7L8</accession>
<organism evidence="1 2">
    <name type="scientific">Sphingobacterium bovistauri</name>
    <dbReference type="NCBI Taxonomy" id="2781959"/>
    <lineage>
        <taxon>Bacteria</taxon>
        <taxon>Pseudomonadati</taxon>
        <taxon>Bacteroidota</taxon>
        <taxon>Sphingobacteriia</taxon>
        <taxon>Sphingobacteriales</taxon>
        <taxon>Sphingobacteriaceae</taxon>
        <taxon>Sphingobacterium</taxon>
    </lineage>
</organism>
<dbReference type="RefSeq" id="WP_225554516.1">
    <property type="nucleotide sequence ID" value="NZ_JADEYP010000027.1"/>
</dbReference>
<dbReference type="EMBL" id="JADEYP010000027">
    <property type="protein sequence ID" value="MCA5006154.1"/>
    <property type="molecule type" value="Genomic_DNA"/>
</dbReference>
<sequence length="282" mass="32193">MQIKLFILTVFLLVTGIIKLAAQDIAGTLQQELPKLVLDGISSIHIISPEPIRYVDIATHQVVGDLPEVNILRLKHVRDSVQNYDQHSADLGVVTIIGESFIAQYRLRFCEDLSSQHAVASFEIMPEHTKSIAVMPELTTPELKRHALTLLTERNSVPIRKSSSYGMRAELGAVYTVGDLVLLDVTYYNNTNLSYDIDELRFKIEDRKITKATNVQSIEIKPIWQLYPHNTFKKKYRNIYVLKKTTFPDNKILHIELSEKQISGRTLTLKVKYKDILNADTF</sequence>
<gene>
    <name evidence="1" type="primary">traN</name>
    <name evidence="1" type="ORF">IPZ78_13445</name>
</gene>
<reference evidence="1" key="1">
    <citation type="submission" date="2020-10" db="EMBL/GenBank/DDBJ databases">
        <authorList>
            <person name="Lu T."/>
            <person name="Wang Q."/>
            <person name="Han X."/>
        </authorList>
    </citation>
    <scope>NUCLEOTIDE SEQUENCE</scope>
    <source>
        <strain evidence="1">WQ 366</strain>
    </source>
</reference>
<dbReference type="Pfam" id="PF13595">
    <property type="entry name" value="DUF4138"/>
    <property type="match status" value="1"/>
</dbReference>
<evidence type="ECO:0000313" key="2">
    <source>
        <dbReference type="Proteomes" id="UP001165302"/>
    </source>
</evidence>
<comment type="caution">
    <text evidence="1">The sequence shown here is derived from an EMBL/GenBank/DDBJ whole genome shotgun (WGS) entry which is preliminary data.</text>
</comment>
<proteinExistence type="predicted"/>